<evidence type="ECO:0000256" key="1">
    <source>
        <dbReference type="SAM" id="Phobius"/>
    </source>
</evidence>
<keyword evidence="1" id="KW-1133">Transmembrane helix</keyword>
<organism evidence="2 3">
    <name type="scientific">Glossina morsitans morsitans</name>
    <name type="common">Savannah tsetse fly</name>
    <dbReference type="NCBI Taxonomy" id="37546"/>
    <lineage>
        <taxon>Eukaryota</taxon>
        <taxon>Metazoa</taxon>
        <taxon>Ecdysozoa</taxon>
        <taxon>Arthropoda</taxon>
        <taxon>Hexapoda</taxon>
        <taxon>Insecta</taxon>
        <taxon>Pterygota</taxon>
        <taxon>Neoptera</taxon>
        <taxon>Endopterygota</taxon>
        <taxon>Diptera</taxon>
        <taxon>Brachycera</taxon>
        <taxon>Muscomorpha</taxon>
        <taxon>Hippoboscoidea</taxon>
        <taxon>Glossinidae</taxon>
        <taxon>Glossina</taxon>
    </lineage>
</organism>
<dbReference type="EMBL" id="CCAG010005875">
    <property type="status" value="NOT_ANNOTATED_CDS"/>
    <property type="molecule type" value="Genomic_DNA"/>
</dbReference>
<accession>A0A1B0GBR2</accession>
<evidence type="ECO:0000313" key="3">
    <source>
        <dbReference type="Proteomes" id="UP000092444"/>
    </source>
</evidence>
<name>A0A1B0GBR2_GLOMM</name>
<proteinExistence type="predicted"/>
<keyword evidence="1" id="KW-0472">Membrane</keyword>
<dbReference type="AlphaFoldDB" id="A0A1B0GBR2"/>
<evidence type="ECO:0000313" key="2">
    <source>
        <dbReference type="EnsemblMetazoa" id="GMOY010744-PA"/>
    </source>
</evidence>
<protein>
    <submittedName>
        <fullName evidence="2">Uncharacterized protein</fullName>
    </submittedName>
</protein>
<feature type="transmembrane region" description="Helical" evidence="1">
    <location>
        <begin position="7"/>
        <end position="24"/>
    </location>
</feature>
<reference evidence="2" key="1">
    <citation type="submission" date="2020-05" db="UniProtKB">
        <authorList>
            <consortium name="EnsemblMetazoa"/>
        </authorList>
    </citation>
    <scope>IDENTIFICATION</scope>
    <source>
        <strain evidence="2">Yale</strain>
    </source>
</reference>
<dbReference type="EnsemblMetazoa" id="GMOY010744-RA">
    <property type="protein sequence ID" value="GMOY010744-PA"/>
    <property type="gene ID" value="GMOY010744"/>
</dbReference>
<keyword evidence="3" id="KW-1185">Reference proteome</keyword>
<keyword evidence="1" id="KW-0812">Transmembrane</keyword>
<dbReference type="Proteomes" id="UP000092444">
    <property type="component" value="Unassembled WGS sequence"/>
</dbReference>
<feature type="transmembrane region" description="Helical" evidence="1">
    <location>
        <begin position="36"/>
        <end position="60"/>
    </location>
</feature>
<sequence>MTAMLSHYALDLLIHLYIHIYPGYSYSQQLAYPPRLFIHYSLFIILYNFHVVVIVIVVIIKDYIKYVYSFQCAIGANT</sequence>
<dbReference type="VEuPathDB" id="VectorBase:GMOY010744"/>